<name>A0ACD3SKT9_9BURK</name>
<organism evidence="1 2">
    <name type="scientific">Imbroritus primus</name>
    <dbReference type="NCBI Taxonomy" id="3058603"/>
    <lineage>
        <taxon>Bacteria</taxon>
        <taxon>Pseudomonadati</taxon>
        <taxon>Pseudomonadota</taxon>
        <taxon>Betaproteobacteria</taxon>
        <taxon>Burkholderiales</taxon>
        <taxon>Burkholderiaceae</taxon>
        <taxon>Imbroritus</taxon>
    </lineage>
</organism>
<sequence>MGNINFMSVAAAIFFFWMGWHVNHKRATNPSAMPRLKALMNLFGDVLGSRVHWCIYVVLPFLLGVMLVINALRGRGIFN</sequence>
<dbReference type="EMBL" id="AKCV02000026">
    <property type="protein sequence ID" value="TMS56775.1"/>
    <property type="molecule type" value="Genomic_DNA"/>
</dbReference>
<evidence type="ECO:0000313" key="2">
    <source>
        <dbReference type="Proteomes" id="UP000004277"/>
    </source>
</evidence>
<protein>
    <submittedName>
        <fullName evidence="1">Uncharacterized protein</fullName>
    </submittedName>
</protein>
<comment type="caution">
    <text evidence="1">The sequence shown here is derived from an EMBL/GenBank/DDBJ whole genome shotgun (WGS) entry which is preliminary data.</text>
</comment>
<keyword evidence="2" id="KW-1185">Reference proteome</keyword>
<evidence type="ECO:0000313" key="1">
    <source>
        <dbReference type="EMBL" id="TMS56775.1"/>
    </source>
</evidence>
<reference evidence="1" key="1">
    <citation type="submission" date="2019-05" db="EMBL/GenBank/DDBJ databases">
        <title>Revised genome assembly of Burkholderiaceae (previously Ralstonia) sp. PBA.</title>
        <authorList>
            <person name="Gan H.M."/>
        </authorList>
    </citation>
    <scope>NUCLEOTIDE SEQUENCE</scope>
    <source>
        <strain evidence="1">PBA</strain>
    </source>
</reference>
<gene>
    <name evidence="1" type="ORF">MW7_017025</name>
</gene>
<accession>A0ACD3SKT9</accession>
<proteinExistence type="predicted"/>
<dbReference type="Proteomes" id="UP000004277">
    <property type="component" value="Unassembled WGS sequence"/>
</dbReference>